<proteinExistence type="predicted"/>
<dbReference type="GO" id="GO:0017095">
    <property type="term" value="F:heparan sulfate 6-sulfotransferase activity"/>
    <property type="evidence" value="ECO:0007669"/>
    <property type="project" value="TreeGrafter"/>
</dbReference>
<evidence type="ECO:0000256" key="8">
    <source>
        <dbReference type="ARBA" id="ARBA00023180"/>
    </source>
</evidence>
<comment type="subcellular location">
    <subcellularLocation>
        <location evidence="1">Golgi apparatus membrane</location>
        <topology evidence="1">Single-pass type II membrane protein</topology>
    </subcellularLocation>
</comment>
<organism evidence="9 10">
    <name type="scientific">Candidatus Muproteobacteria bacterium RBG_16_65_34</name>
    <dbReference type="NCBI Taxonomy" id="1817760"/>
    <lineage>
        <taxon>Bacteria</taxon>
        <taxon>Pseudomonadati</taxon>
        <taxon>Pseudomonadota</taxon>
        <taxon>Candidatus Muproteobacteria</taxon>
    </lineage>
</organism>
<evidence type="ECO:0008006" key="11">
    <source>
        <dbReference type="Google" id="ProtNLM"/>
    </source>
</evidence>
<dbReference type="Gene3D" id="3.40.50.300">
    <property type="entry name" value="P-loop containing nucleotide triphosphate hydrolases"/>
    <property type="match status" value="1"/>
</dbReference>
<dbReference type="Pfam" id="PF06990">
    <property type="entry name" value="Gal-3-0_sulfotr"/>
    <property type="match status" value="1"/>
</dbReference>
<evidence type="ECO:0000256" key="1">
    <source>
        <dbReference type="ARBA" id="ARBA00004323"/>
    </source>
</evidence>
<evidence type="ECO:0000313" key="9">
    <source>
        <dbReference type="EMBL" id="OGI46703.1"/>
    </source>
</evidence>
<dbReference type="SUPFAM" id="SSF52540">
    <property type="entry name" value="P-loop containing nucleoside triphosphate hydrolases"/>
    <property type="match status" value="1"/>
</dbReference>
<dbReference type="GO" id="GO:0009247">
    <property type="term" value="P:glycolipid biosynthetic process"/>
    <property type="evidence" value="ECO:0007669"/>
    <property type="project" value="InterPro"/>
</dbReference>
<evidence type="ECO:0000256" key="3">
    <source>
        <dbReference type="ARBA" id="ARBA00022692"/>
    </source>
</evidence>
<dbReference type="EMBL" id="MFSU01000076">
    <property type="protein sequence ID" value="OGI46703.1"/>
    <property type="molecule type" value="Genomic_DNA"/>
</dbReference>
<keyword evidence="3" id="KW-0812">Transmembrane</keyword>
<keyword evidence="4" id="KW-0735">Signal-anchor</keyword>
<evidence type="ECO:0000313" key="10">
    <source>
        <dbReference type="Proteomes" id="UP000178885"/>
    </source>
</evidence>
<comment type="caution">
    <text evidence="9">The sequence shown here is derived from an EMBL/GenBank/DDBJ whole genome shotgun (WGS) entry which is preliminary data.</text>
</comment>
<dbReference type="InterPro" id="IPR010635">
    <property type="entry name" value="Heparan_SO4-6-sulfoTrfase"/>
</dbReference>
<evidence type="ECO:0000256" key="4">
    <source>
        <dbReference type="ARBA" id="ARBA00022968"/>
    </source>
</evidence>
<evidence type="ECO:0000256" key="2">
    <source>
        <dbReference type="ARBA" id="ARBA00022679"/>
    </source>
</evidence>
<accession>A0A1F6TNK8</accession>
<dbReference type="GO" id="GO:0001733">
    <property type="term" value="F:galactosylceramide sulfotransferase activity"/>
    <property type="evidence" value="ECO:0007669"/>
    <property type="project" value="InterPro"/>
</dbReference>
<keyword evidence="8" id="KW-0325">Glycoprotein</keyword>
<name>A0A1F6TNK8_9PROT</name>
<dbReference type="InterPro" id="IPR027417">
    <property type="entry name" value="P-loop_NTPase"/>
</dbReference>
<keyword evidence="2" id="KW-0808">Transferase</keyword>
<evidence type="ECO:0000256" key="7">
    <source>
        <dbReference type="ARBA" id="ARBA00023136"/>
    </source>
</evidence>
<dbReference type="AlphaFoldDB" id="A0A1F6TNK8"/>
<evidence type="ECO:0000256" key="5">
    <source>
        <dbReference type="ARBA" id="ARBA00022989"/>
    </source>
</evidence>
<keyword evidence="5" id="KW-1133">Transmembrane helix</keyword>
<keyword evidence="7" id="KW-0472">Membrane</keyword>
<dbReference type="GO" id="GO:0016020">
    <property type="term" value="C:membrane"/>
    <property type="evidence" value="ECO:0007669"/>
    <property type="project" value="InterPro"/>
</dbReference>
<dbReference type="Proteomes" id="UP000178885">
    <property type="component" value="Unassembled WGS sequence"/>
</dbReference>
<reference evidence="9 10" key="1">
    <citation type="journal article" date="2016" name="Nat. Commun.">
        <title>Thousands of microbial genomes shed light on interconnected biogeochemical processes in an aquifer system.</title>
        <authorList>
            <person name="Anantharaman K."/>
            <person name="Brown C.T."/>
            <person name="Hug L.A."/>
            <person name="Sharon I."/>
            <person name="Castelle C.J."/>
            <person name="Probst A.J."/>
            <person name="Thomas B.C."/>
            <person name="Singh A."/>
            <person name="Wilkins M.J."/>
            <person name="Karaoz U."/>
            <person name="Brodie E.L."/>
            <person name="Williams K.H."/>
            <person name="Hubbard S.S."/>
            <person name="Banfield J.F."/>
        </authorList>
    </citation>
    <scope>NUCLEOTIDE SEQUENCE [LARGE SCALE GENOMIC DNA]</scope>
</reference>
<keyword evidence="6" id="KW-0333">Golgi apparatus</keyword>
<sequence>MAFITMLRDPVARVASRYYFDRYVRKTGPAVQLPLRAYLEQRDHLPIDNGMVRCLSGVTDSVPLGGCTAEMLEAAKQASDRFLFVGLSERFDESYALLCKLLDFPVRYCPPTNINPKRPAIETISPEDIATIEQFNRLDRELYLHCCRRLDKQLSEVDVSAQLHELQRRRDSAWLRIFDTHSQYGRQRWRRFAKKLLRKKQYG</sequence>
<gene>
    <name evidence="9" type="ORF">A2151_06125</name>
</gene>
<dbReference type="STRING" id="1817760.A2151_06125"/>
<dbReference type="PANTHER" id="PTHR12812">
    <property type="entry name" value="HEPARAN SULFATE 6-O-SULFOTRANSFERASE 3"/>
    <property type="match status" value="1"/>
</dbReference>
<protein>
    <recommendedName>
        <fullName evidence="11">Sulfotransferase family protein</fullName>
    </recommendedName>
</protein>
<dbReference type="InterPro" id="IPR009729">
    <property type="entry name" value="Gal-3-0_sulfotransfrase"/>
</dbReference>
<evidence type="ECO:0000256" key="6">
    <source>
        <dbReference type="ARBA" id="ARBA00023034"/>
    </source>
</evidence>
<dbReference type="PANTHER" id="PTHR12812:SF0">
    <property type="entry name" value="HEPARAN-SULFATE 6-O-SULFOTRANSFERASE"/>
    <property type="match status" value="1"/>
</dbReference>